<evidence type="ECO:0000313" key="3">
    <source>
        <dbReference type="EMBL" id="GAA0744529.1"/>
    </source>
</evidence>
<evidence type="ECO:0000259" key="2">
    <source>
        <dbReference type="PROSITE" id="PS51371"/>
    </source>
</evidence>
<dbReference type="InterPro" id="IPR006669">
    <property type="entry name" value="MgtE_transporter"/>
</dbReference>
<dbReference type="Proteomes" id="UP001501510">
    <property type="component" value="Unassembled WGS sequence"/>
</dbReference>
<proteinExistence type="predicted"/>
<dbReference type="SUPFAM" id="SSF54631">
    <property type="entry name" value="CBS-domain pair"/>
    <property type="match status" value="1"/>
</dbReference>
<dbReference type="SMART" id="SM00116">
    <property type="entry name" value="CBS"/>
    <property type="match status" value="2"/>
</dbReference>
<dbReference type="Pfam" id="PF05239">
    <property type="entry name" value="PRC"/>
    <property type="match status" value="1"/>
</dbReference>
<accession>A0ABN1JQ88</accession>
<keyword evidence="1" id="KW-0129">CBS domain</keyword>
<dbReference type="SMART" id="SM00924">
    <property type="entry name" value="MgtE_N"/>
    <property type="match status" value="1"/>
</dbReference>
<dbReference type="PROSITE" id="PS51371">
    <property type="entry name" value="CBS"/>
    <property type="match status" value="2"/>
</dbReference>
<dbReference type="InterPro" id="IPR038076">
    <property type="entry name" value="MgtE_N_sf"/>
</dbReference>
<dbReference type="PANTHER" id="PTHR43773:SF1">
    <property type="entry name" value="MAGNESIUM TRANSPORTER MGTE"/>
    <property type="match status" value="1"/>
</dbReference>
<keyword evidence="4" id="KW-1185">Reference proteome</keyword>
<feature type="domain" description="CBS" evidence="2">
    <location>
        <begin position="293"/>
        <end position="356"/>
    </location>
</feature>
<dbReference type="RefSeq" id="WP_343762726.1">
    <property type="nucleotide sequence ID" value="NZ_BAAACG010000013.1"/>
</dbReference>
<dbReference type="Gene3D" id="1.25.60.10">
    <property type="entry name" value="MgtE N-terminal domain-like"/>
    <property type="match status" value="1"/>
</dbReference>
<protein>
    <submittedName>
        <fullName evidence="3">CBS domain-containing protein</fullName>
    </submittedName>
</protein>
<gene>
    <name evidence="3" type="ORF">GCM10008906_29550</name>
</gene>
<dbReference type="InterPro" id="IPR046342">
    <property type="entry name" value="CBS_dom_sf"/>
</dbReference>
<dbReference type="Pfam" id="PF03448">
    <property type="entry name" value="MgtE_N"/>
    <property type="match status" value="1"/>
</dbReference>
<dbReference type="InterPro" id="IPR000644">
    <property type="entry name" value="CBS_dom"/>
</dbReference>
<organism evidence="3 4">
    <name type="scientific">Clostridium oceanicum</name>
    <dbReference type="NCBI Taxonomy" id="1543"/>
    <lineage>
        <taxon>Bacteria</taxon>
        <taxon>Bacillati</taxon>
        <taxon>Bacillota</taxon>
        <taxon>Clostridia</taxon>
        <taxon>Eubacteriales</taxon>
        <taxon>Clostridiaceae</taxon>
        <taxon>Clostridium</taxon>
    </lineage>
</organism>
<dbReference type="EMBL" id="BAAACG010000013">
    <property type="protein sequence ID" value="GAA0744529.1"/>
    <property type="molecule type" value="Genomic_DNA"/>
</dbReference>
<dbReference type="CDD" id="cd04606">
    <property type="entry name" value="CBS_pair_Mg_transporter"/>
    <property type="match status" value="1"/>
</dbReference>
<comment type="caution">
    <text evidence="3">The sequence shown here is derived from an EMBL/GenBank/DDBJ whole genome shotgun (WGS) entry which is preliminary data.</text>
</comment>
<feature type="domain" description="CBS" evidence="2">
    <location>
        <begin position="357"/>
        <end position="414"/>
    </location>
</feature>
<evidence type="ECO:0000313" key="4">
    <source>
        <dbReference type="Proteomes" id="UP001501510"/>
    </source>
</evidence>
<dbReference type="SUPFAM" id="SSF158791">
    <property type="entry name" value="MgtE N-terminal domain-like"/>
    <property type="match status" value="1"/>
</dbReference>
<reference evidence="3 4" key="1">
    <citation type="journal article" date="2019" name="Int. J. Syst. Evol. Microbiol.">
        <title>The Global Catalogue of Microorganisms (GCM) 10K type strain sequencing project: providing services to taxonomists for standard genome sequencing and annotation.</title>
        <authorList>
            <consortium name="The Broad Institute Genomics Platform"/>
            <consortium name="The Broad Institute Genome Sequencing Center for Infectious Disease"/>
            <person name="Wu L."/>
            <person name="Ma J."/>
        </authorList>
    </citation>
    <scope>NUCLEOTIDE SEQUENCE [LARGE SCALE GENOMIC DNA]</scope>
    <source>
        <strain evidence="3 4">JCM 1407</strain>
    </source>
</reference>
<evidence type="ECO:0000256" key="1">
    <source>
        <dbReference type="PROSITE-ProRule" id="PRU00703"/>
    </source>
</evidence>
<dbReference type="InterPro" id="IPR006668">
    <property type="entry name" value="Mg_transptr_MgtE_intracell_dom"/>
</dbReference>
<dbReference type="Gene3D" id="3.10.580.10">
    <property type="entry name" value="CBS-domain"/>
    <property type="match status" value="1"/>
</dbReference>
<dbReference type="InterPro" id="IPR027275">
    <property type="entry name" value="PRC-brl_dom"/>
</dbReference>
<dbReference type="PANTHER" id="PTHR43773">
    <property type="entry name" value="MAGNESIUM TRANSPORTER MGTE"/>
    <property type="match status" value="1"/>
</dbReference>
<dbReference type="Pfam" id="PF00571">
    <property type="entry name" value="CBS"/>
    <property type="match status" value="2"/>
</dbReference>
<name>A0ABN1JQ88_9CLOT</name>
<sequence>MKKLQSFFLSKVLNKRIYDEYGDCIGKLVDIYVTTEDSYPRAIAYKLKKGRETSNYEFKNIDFYDDDGRAIIKVRGCRDIILRKYSYLLSENLLNKQIIDINGKKLVKVNDLRIGQIAGEYKVIAVDTGFLALSRKIGLEKLGYKLYKSFNRKPTDTLIMWDNVESLEMLHNNLKLCVPYQKLSKLHPADLADIIEDMNINYRKLVFENLDEDLAANTFEEIEPEVQAQILKDIPLPKKIEVIYNMDKDEAADVLLDMDEETVEKILINIEKKDAKDIRKLMDYKEETAGSMMNKDFISFNVNITAEETIDVLRRLKPKDEMFYDIYIVDENERLKGIVSLRDLIIASPNNKLKDIMNEEVIKIKDMDNINNVIELAIKYDLLSIPVIEDNEKLCGSIVIDDIISDVFKPMWKKKIKRLIM</sequence>